<evidence type="ECO:0000313" key="2">
    <source>
        <dbReference type="EMBL" id="KAK6502030.1"/>
    </source>
</evidence>
<dbReference type="AlphaFoldDB" id="A0AAV9W6Z4"/>
<dbReference type="EMBL" id="JAVHJL010000006">
    <property type="protein sequence ID" value="KAK6502030.1"/>
    <property type="molecule type" value="Genomic_DNA"/>
</dbReference>
<feature type="compositionally biased region" description="Low complexity" evidence="1">
    <location>
        <begin position="28"/>
        <end position="43"/>
    </location>
</feature>
<name>A0AAV9W6Z4_9PEZI</name>
<gene>
    <name evidence="2" type="ORF">TWF481_009848</name>
</gene>
<keyword evidence="3" id="KW-1185">Reference proteome</keyword>
<proteinExistence type="predicted"/>
<protein>
    <submittedName>
        <fullName evidence="2">Uncharacterized protein</fullName>
    </submittedName>
</protein>
<comment type="caution">
    <text evidence="2">The sequence shown here is derived from an EMBL/GenBank/DDBJ whole genome shotgun (WGS) entry which is preliminary data.</text>
</comment>
<reference evidence="2 3" key="1">
    <citation type="submission" date="2023-08" db="EMBL/GenBank/DDBJ databases">
        <authorList>
            <person name="Palmer J.M."/>
        </authorList>
    </citation>
    <scope>NUCLEOTIDE SEQUENCE [LARGE SCALE GENOMIC DNA]</scope>
    <source>
        <strain evidence="2 3">TWF481</strain>
    </source>
</reference>
<accession>A0AAV9W6Z4</accession>
<dbReference type="Proteomes" id="UP001370758">
    <property type="component" value="Unassembled WGS sequence"/>
</dbReference>
<feature type="region of interest" description="Disordered" evidence="1">
    <location>
        <begin position="18"/>
        <end position="50"/>
    </location>
</feature>
<evidence type="ECO:0000313" key="3">
    <source>
        <dbReference type="Proteomes" id="UP001370758"/>
    </source>
</evidence>
<sequence>MTSTEILSTATGLKSIKSAFRNRSRRMSTGSKASISSSGSRSSPKMTAMDPAAAAAASNLASRNYPHVHIKEMVYEACTRIPKHSYEESTNDCTCGKRVVERYREMCGLKDAECPGCKFDFEAREESDDDEYYY</sequence>
<evidence type="ECO:0000256" key="1">
    <source>
        <dbReference type="SAM" id="MobiDB-lite"/>
    </source>
</evidence>
<organism evidence="2 3">
    <name type="scientific">Arthrobotrys musiformis</name>
    <dbReference type="NCBI Taxonomy" id="47236"/>
    <lineage>
        <taxon>Eukaryota</taxon>
        <taxon>Fungi</taxon>
        <taxon>Dikarya</taxon>
        <taxon>Ascomycota</taxon>
        <taxon>Pezizomycotina</taxon>
        <taxon>Orbiliomycetes</taxon>
        <taxon>Orbiliales</taxon>
        <taxon>Orbiliaceae</taxon>
        <taxon>Arthrobotrys</taxon>
    </lineage>
</organism>